<dbReference type="PANTHER" id="PTHR36930:SF1">
    <property type="entry name" value="MOSC DOMAIN-CONTAINING PROTEIN"/>
    <property type="match status" value="1"/>
</dbReference>
<dbReference type="InterPro" id="IPR011037">
    <property type="entry name" value="Pyrv_Knase-like_insert_dom_sf"/>
</dbReference>
<dbReference type="Proteomes" id="UP000441399">
    <property type="component" value="Unassembled WGS sequence"/>
</dbReference>
<evidence type="ECO:0000259" key="1">
    <source>
        <dbReference type="PROSITE" id="PS51340"/>
    </source>
</evidence>
<evidence type="ECO:0000313" key="2">
    <source>
        <dbReference type="EMBL" id="CAA0092146.1"/>
    </source>
</evidence>
<dbReference type="Gene3D" id="2.40.33.20">
    <property type="entry name" value="PK beta-barrel domain-like"/>
    <property type="match status" value="1"/>
</dbReference>
<keyword evidence="3" id="KW-1185">Reference proteome</keyword>
<sequence length="200" mass="22789">MASALGLKIRVRYRYFKSRFTTPYILKDFTMRAQQRLFSRYIHQIQPGELRWIGLRPAHKADMLDVDTCIALKDLGLEGDHRTEKTPGSARQVTLISEEFIEQIRLFTGHAQLPPSWLRRNLVCRGINLNALRYQQFSIGDAIFEANALCHPCSRMEKTLGEGGLVAMLGHGGLCCKILKTGRISINDEIRVMAPQQDLF</sequence>
<gene>
    <name evidence="2" type="ORF">OPDIPICF_03769</name>
</gene>
<dbReference type="PANTHER" id="PTHR36930">
    <property type="entry name" value="METAL-SULFUR CLUSTER BIOSYNTHESIS PROTEINS YUAD-RELATED"/>
    <property type="match status" value="1"/>
</dbReference>
<protein>
    <recommendedName>
        <fullName evidence="1">MOSC domain-containing protein</fullName>
    </recommendedName>
</protein>
<dbReference type="Pfam" id="PF03473">
    <property type="entry name" value="MOSC"/>
    <property type="match status" value="1"/>
</dbReference>
<name>A0A5S9NP21_9GAMM</name>
<reference evidence="2 3" key="1">
    <citation type="submission" date="2019-11" db="EMBL/GenBank/DDBJ databases">
        <authorList>
            <person name="Holert J."/>
        </authorList>
    </citation>
    <scope>NUCLEOTIDE SEQUENCE [LARGE SCALE GENOMIC DNA]</scope>
    <source>
        <strain evidence="2">SB11_3</strain>
    </source>
</reference>
<dbReference type="GO" id="GO:0030170">
    <property type="term" value="F:pyridoxal phosphate binding"/>
    <property type="evidence" value="ECO:0007669"/>
    <property type="project" value="InterPro"/>
</dbReference>
<dbReference type="AlphaFoldDB" id="A0A5S9NP21"/>
<proteinExistence type="predicted"/>
<dbReference type="GO" id="GO:0030151">
    <property type="term" value="F:molybdenum ion binding"/>
    <property type="evidence" value="ECO:0007669"/>
    <property type="project" value="InterPro"/>
</dbReference>
<dbReference type="PROSITE" id="PS51340">
    <property type="entry name" value="MOSC"/>
    <property type="match status" value="1"/>
</dbReference>
<dbReference type="SUPFAM" id="SSF50800">
    <property type="entry name" value="PK beta-barrel domain-like"/>
    <property type="match status" value="1"/>
</dbReference>
<dbReference type="InterPro" id="IPR052716">
    <property type="entry name" value="MOSC_domain"/>
</dbReference>
<accession>A0A5S9NP21</accession>
<dbReference type="InterPro" id="IPR005302">
    <property type="entry name" value="MoCF_Sase_C"/>
</dbReference>
<dbReference type="EMBL" id="CACSIO010000002">
    <property type="protein sequence ID" value="CAA0092146.1"/>
    <property type="molecule type" value="Genomic_DNA"/>
</dbReference>
<feature type="domain" description="MOSC" evidence="1">
    <location>
        <begin position="56"/>
        <end position="193"/>
    </location>
</feature>
<evidence type="ECO:0000313" key="3">
    <source>
        <dbReference type="Proteomes" id="UP000441399"/>
    </source>
</evidence>
<dbReference type="GO" id="GO:0003824">
    <property type="term" value="F:catalytic activity"/>
    <property type="evidence" value="ECO:0007669"/>
    <property type="project" value="InterPro"/>
</dbReference>
<organism evidence="2 3">
    <name type="scientific">BD1-7 clade bacterium</name>
    <dbReference type="NCBI Taxonomy" id="2029982"/>
    <lineage>
        <taxon>Bacteria</taxon>
        <taxon>Pseudomonadati</taxon>
        <taxon>Pseudomonadota</taxon>
        <taxon>Gammaproteobacteria</taxon>
        <taxon>Cellvibrionales</taxon>
        <taxon>Spongiibacteraceae</taxon>
        <taxon>BD1-7 clade</taxon>
    </lineage>
</organism>